<evidence type="ECO:0000313" key="1">
    <source>
        <dbReference type="EMBL" id="KKN88873.1"/>
    </source>
</evidence>
<dbReference type="AlphaFoldDB" id="A0A0F9XB45"/>
<protein>
    <submittedName>
        <fullName evidence="1">Uncharacterized protein</fullName>
    </submittedName>
</protein>
<gene>
    <name evidence="1" type="ORF">LCGC14_0244800</name>
</gene>
<accession>A0A0F9XB45</accession>
<dbReference type="EMBL" id="LAZR01000125">
    <property type="protein sequence ID" value="KKN88873.1"/>
    <property type="molecule type" value="Genomic_DNA"/>
</dbReference>
<reference evidence="1" key="1">
    <citation type="journal article" date="2015" name="Nature">
        <title>Complex archaea that bridge the gap between prokaryotes and eukaryotes.</title>
        <authorList>
            <person name="Spang A."/>
            <person name="Saw J.H."/>
            <person name="Jorgensen S.L."/>
            <person name="Zaremba-Niedzwiedzka K."/>
            <person name="Martijn J."/>
            <person name="Lind A.E."/>
            <person name="van Eijk R."/>
            <person name="Schleper C."/>
            <person name="Guy L."/>
            <person name="Ettema T.J."/>
        </authorList>
    </citation>
    <scope>NUCLEOTIDE SEQUENCE</scope>
</reference>
<comment type="caution">
    <text evidence="1">The sequence shown here is derived from an EMBL/GenBank/DDBJ whole genome shotgun (WGS) entry which is preliminary data.</text>
</comment>
<proteinExistence type="predicted"/>
<organism evidence="1">
    <name type="scientific">marine sediment metagenome</name>
    <dbReference type="NCBI Taxonomy" id="412755"/>
    <lineage>
        <taxon>unclassified sequences</taxon>
        <taxon>metagenomes</taxon>
        <taxon>ecological metagenomes</taxon>
    </lineage>
</organism>
<sequence length="64" mass="7063">MAEELIHGLQLLVEAGGKNFLCCAEHDVIYADARITPDSMEPSVVSALEKAGWGYGEHGWYHFV</sequence>
<name>A0A0F9XB45_9ZZZZ</name>